<name>A0AAP0LAL6_9MAGN</name>
<gene>
    <name evidence="1" type="ORF">Scep_002008</name>
</gene>
<accession>A0AAP0LAL6</accession>
<protein>
    <submittedName>
        <fullName evidence="1">Uncharacterized protein</fullName>
    </submittedName>
</protein>
<dbReference type="EMBL" id="JBBNAG010000001">
    <property type="protein sequence ID" value="KAK9166817.1"/>
    <property type="molecule type" value="Genomic_DNA"/>
</dbReference>
<dbReference type="AlphaFoldDB" id="A0AAP0LAL6"/>
<proteinExistence type="predicted"/>
<evidence type="ECO:0000313" key="2">
    <source>
        <dbReference type="Proteomes" id="UP001419268"/>
    </source>
</evidence>
<sequence>MDHESEYASRANVNHEDNQIVYENGPLLSPDYLQRLIDPDAITMSTNNNSLAGAFGNSHVGETLVDQSFDGVYAANCDELAEMLSTAVSPYRGLETIRLFDEHSSEAIARQRGPPDVDEDNLPEEATFLNLAGLTDG</sequence>
<dbReference type="Proteomes" id="UP001419268">
    <property type="component" value="Unassembled WGS sequence"/>
</dbReference>
<organism evidence="1 2">
    <name type="scientific">Stephania cephalantha</name>
    <dbReference type="NCBI Taxonomy" id="152367"/>
    <lineage>
        <taxon>Eukaryota</taxon>
        <taxon>Viridiplantae</taxon>
        <taxon>Streptophyta</taxon>
        <taxon>Embryophyta</taxon>
        <taxon>Tracheophyta</taxon>
        <taxon>Spermatophyta</taxon>
        <taxon>Magnoliopsida</taxon>
        <taxon>Ranunculales</taxon>
        <taxon>Menispermaceae</taxon>
        <taxon>Menispermoideae</taxon>
        <taxon>Cissampelideae</taxon>
        <taxon>Stephania</taxon>
    </lineage>
</organism>
<reference evidence="1 2" key="1">
    <citation type="submission" date="2024-01" db="EMBL/GenBank/DDBJ databases">
        <title>Genome assemblies of Stephania.</title>
        <authorList>
            <person name="Yang L."/>
        </authorList>
    </citation>
    <scope>NUCLEOTIDE SEQUENCE [LARGE SCALE GENOMIC DNA]</scope>
    <source>
        <strain evidence="1">JXDWG</strain>
        <tissue evidence="1">Leaf</tissue>
    </source>
</reference>
<keyword evidence="2" id="KW-1185">Reference proteome</keyword>
<comment type="caution">
    <text evidence="1">The sequence shown here is derived from an EMBL/GenBank/DDBJ whole genome shotgun (WGS) entry which is preliminary data.</text>
</comment>
<evidence type="ECO:0000313" key="1">
    <source>
        <dbReference type="EMBL" id="KAK9166817.1"/>
    </source>
</evidence>